<dbReference type="GO" id="GO:0004715">
    <property type="term" value="F:non-membrane spanning protein tyrosine kinase activity"/>
    <property type="evidence" value="ECO:0007669"/>
    <property type="project" value="UniProtKB-EC"/>
</dbReference>
<evidence type="ECO:0000256" key="5">
    <source>
        <dbReference type="ARBA" id="ARBA00022777"/>
    </source>
</evidence>
<dbReference type="InterPro" id="IPR027267">
    <property type="entry name" value="AH/BAR_dom_sf"/>
</dbReference>
<dbReference type="SMART" id="SM00055">
    <property type="entry name" value="FCH"/>
    <property type="match status" value="1"/>
</dbReference>
<evidence type="ECO:0000256" key="2">
    <source>
        <dbReference type="ARBA" id="ARBA00022553"/>
    </source>
</evidence>
<dbReference type="Gene3D" id="1.10.510.10">
    <property type="entry name" value="Transferase(Phosphotransferase) domain 1"/>
    <property type="match status" value="1"/>
</dbReference>
<evidence type="ECO:0000256" key="13">
    <source>
        <dbReference type="PROSITE-ProRule" id="PRU01077"/>
    </source>
</evidence>
<dbReference type="SMART" id="SM00252">
    <property type="entry name" value="SH2"/>
    <property type="match status" value="1"/>
</dbReference>
<dbReference type="AlphaFoldDB" id="A0A0K2TR78"/>
<dbReference type="InterPro" id="IPR011009">
    <property type="entry name" value="Kinase-like_dom_sf"/>
</dbReference>
<dbReference type="PROSITE" id="PS50001">
    <property type="entry name" value="SH2"/>
    <property type="match status" value="1"/>
</dbReference>
<evidence type="ECO:0000256" key="11">
    <source>
        <dbReference type="PIRSR" id="PIRSR000632-2"/>
    </source>
</evidence>
<dbReference type="FunFam" id="3.30.505.10:FF:000051">
    <property type="entry name" value="Tyrosine-protein kinase"/>
    <property type="match status" value="1"/>
</dbReference>
<feature type="domain" description="Protein kinase" evidence="17">
    <location>
        <begin position="627"/>
        <end position="879"/>
    </location>
</feature>
<evidence type="ECO:0000256" key="7">
    <source>
        <dbReference type="ARBA" id="ARBA00023054"/>
    </source>
</evidence>
<dbReference type="InterPro" id="IPR020635">
    <property type="entry name" value="Tyr_kinase_cat_dom"/>
</dbReference>
<dbReference type="InterPro" id="IPR035849">
    <property type="entry name" value="Fes/Fps/Fer_SH2"/>
</dbReference>
<dbReference type="InterPro" id="IPR050198">
    <property type="entry name" value="Non-receptor_tyrosine_kinases"/>
</dbReference>
<dbReference type="PRINTS" id="PR00109">
    <property type="entry name" value="TYRKINASE"/>
</dbReference>
<dbReference type="SUPFAM" id="SSF55550">
    <property type="entry name" value="SH2 domain"/>
    <property type="match status" value="1"/>
</dbReference>
<dbReference type="InterPro" id="IPR008266">
    <property type="entry name" value="Tyr_kinase_AS"/>
</dbReference>
<dbReference type="FunFam" id="3.30.200.20:FF:000089">
    <property type="entry name" value="Tyrosine-protein kinase"/>
    <property type="match status" value="1"/>
</dbReference>
<dbReference type="PIRSF" id="PIRSF000632">
    <property type="entry name" value="TyrPK_fps"/>
    <property type="match status" value="1"/>
</dbReference>
<feature type="coiled-coil region" evidence="15">
    <location>
        <begin position="326"/>
        <end position="353"/>
    </location>
</feature>
<dbReference type="GO" id="GO:0005524">
    <property type="term" value="F:ATP binding"/>
    <property type="evidence" value="ECO:0007669"/>
    <property type="project" value="UniProtKB-UniRule"/>
</dbReference>
<dbReference type="Gene3D" id="1.10.287.160">
    <property type="entry name" value="HR1 repeat"/>
    <property type="match status" value="1"/>
</dbReference>
<evidence type="ECO:0000256" key="8">
    <source>
        <dbReference type="ARBA" id="ARBA00023137"/>
    </source>
</evidence>
<dbReference type="SUPFAM" id="SSF103657">
    <property type="entry name" value="BAR/IMD domain-like"/>
    <property type="match status" value="1"/>
</dbReference>
<evidence type="ECO:0000259" key="18">
    <source>
        <dbReference type="PROSITE" id="PS51741"/>
    </source>
</evidence>
<dbReference type="InterPro" id="IPR016250">
    <property type="entry name" value="Tyr-prot_kinase_Fes/Fps"/>
</dbReference>
<keyword evidence="4 11" id="KW-0547">Nucleotide-binding</keyword>
<keyword evidence="7 13" id="KW-0175">Coiled coil</keyword>
<reference evidence="19" key="1">
    <citation type="submission" date="2014-05" db="EMBL/GenBank/DDBJ databases">
        <authorList>
            <person name="Chronopoulou M."/>
        </authorList>
    </citation>
    <scope>NUCLEOTIDE SEQUENCE</scope>
    <source>
        <tissue evidence="19">Whole organism</tissue>
    </source>
</reference>
<keyword evidence="5" id="KW-0418">Kinase</keyword>
<dbReference type="EC" id="2.7.10.2" evidence="1"/>
<dbReference type="PROSITE" id="PS00107">
    <property type="entry name" value="PROTEIN_KINASE_ATP"/>
    <property type="match status" value="1"/>
</dbReference>
<evidence type="ECO:0000256" key="12">
    <source>
        <dbReference type="PROSITE-ProRule" id="PRU00191"/>
    </source>
</evidence>
<keyword evidence="8" id="KW-0829">Tyrosine-protein kinase</keyword>
<evidence type="ECO:0000256" key="4">
    <source>
        <dbReference type="ARBA" id="ARBA00022741"/>
    </source>
</evidence>
<dbReference type="InterPro" id="IPR000719">
    <property type="entry name" value="Prot_kinase_dom"/>
</dbReference>
<evidence type="ECO:0000256" key="14">
    <source>
        <dbReference type="PROSITE-ProRule" id="PRU10141"/>
    </source>
</evidence>
<dbReference type="InterPro" id="IPR001245">
    <property type="entry name" value="Ser-Thr/Tyr_kinase_cat_dom"/>
</dbReference>
<dbReference type="PROSITE" id="PS00109">
    <property type="entry name" value="PROTEIN_KINASE_TYR"/>
    <property type="match status" value="1"/>
</dbReference>
<dbReference type="SMART" id="SM00219">
    <property type="entry name" value="TyrKc"/>
    <property type="match status" value="1"/>
</dbReference>
<name>A0A0K2TR78_LEPSM</name>
<sequence>MGFSSSLQGANDVILSRQDAEIRLVENIRRCMAIRIKADREYAIHLNAFLVQATPFIKGSDQGAFLGSLTYNAWSAFVSETEKLVRHIKENADYLATSTIDKVNVLVNEKKTNRKYHADEHGRILSELQRLQESVEKTRSEYEKGLESYQIIKNKYNDLLVVKGKSSSKRLDEIKDKFLKTTKKLQSTHNEYVLLLSEASEFERDMRTILLPGLLDHQQSIQEGFVEKMKIILTDLQRFTNNTNKKCSEMQYRIEKAIGSIKSSDEYVKFIESNKTTPLPATHFKFDENILGQIEDIPDLKSNGVCLNEYTIDYLKTRLRENEIKLVDLRTNLKDRQTQIIQLEAEINVLQSKTDYMSRNKVFSLKKKCDILKKEIQEILCIEQKLSRQNEIISYPLLEMESVHSSFDSCSKSNVSVNNITQPNCTSFLESSNDSKKMINMFMKSFAPKKSTFVTNENNSASKEDILSTSSQNTHFSFVNPTFPEVSQLASTSTPILINEPPVISLTSSIMTNVIGRPLEEELWFHGVLPRGEVVRLLQCDGDFLVRETVRNDEKQIVLSVMWSSPKHFIVQTSPEGLFRFEGPPYETVQELIIHQFHSGTSVTSRSGAILKTPVLREDWELNNDDVELLEKIGRGNFGDVYRAQLSRGKNMSVAVKTCKITLPEEQKKKFLQEGRILKQYDHPNIVKFIGICVQKQPIMIVMELVPGGSLLNFLREKGSNLATKSLIGMCLDAAAGMKYLESKNCIHRDLAARNCLVGENNSVKISDFGMSREEEEYTVSDGLKQIPIKWTAPEALNYGKYTSLCDVWSFGVLCWEVFSKGGTPYQGMTNTRAREKLDSGYRLPNPENSPEEIYQLMLSCWKYNPEERPHFPEIHAGIDLLYSRYGKTYSLVKKLRGIKEEVLTKLDNISCPEILLNNKLIMEVMKK</sequence>
<dbReference type="SUPFAM" id="SSF56112">
    <property type="entry name" value="Protein kinase-like (PK-like)"/>
    <property type="match status" value="1"/>
</dbReference>
<feature type="domain" description="SH2" evidence="16">
    <location>
        <begin position="524"/>
        <end position="615"/>
    </location>
</feature>
<dbReference type="PANTHER" id="PTHR24418">
    <property type="entry name" value="TYROSINE-PROTEIN KINASE"/>
    <property type="match status" value="1"/>
</dbReference>
<feature type="domain" description="F-BAR" evidence="18">
    <location>
        <begin position="1"/>
        <end position="266"/>
    </location>
</feature>
<evidence type="ECO:0000256" key="15">
    <source>
        <dbReference type="SAM" id="Coils"/>
    </source>
</evidence>
<keyword evidence="6 11" id="KW-0067">ATP-binding</keyword>
<evidence type="ECO:0000256" key="6">
    <source>
        <dbReference type="ARBA" id="ARBA00022840"/>
    </source>
</evidence>
<keyword evidence="2" id="KW-0597">Phosphoprotein</keyword>
<evidence type="ECO:0000256" key="9">
    <source>
        <dbReference type="ARBA" id="ARBA00051245"/>
    </source>
</evidence>
<dbReference type="OrthoDB" id="546826at2759"/>
<dbReference type="InterPro" id="IPR001060">
    <property type="entry name" value="FCH_dom"/>
</dbReference>
<dbReference type="InterPro" id="IPR000980">
    <property type="entry name" value="SH2"/>
</dbReference>
<dbReference type="EMBL" id="HACA01010954">
    <property type="protein sequence ID" value="CDW28315.1"/>
    <property type="molecule type" value="Transcribed_RNA"/>
</dbReference>
<evidence type="ECO:0000256" key="10">
    <source>
        <dbReference type="PIRSR" id="PIRSR000632-1"/>
    </source>
</evidence>
<evidence type="ECO:0000313" key="19">
    <source>
        <dbReference type="EMBL" id="CDW28315.1"/>
    </source>
</evidence>
<dbReference type="CDD" id="cd10361">
    <property type="entry name" value="SH2_Fps_family"/>
    <property type="match status" value="1"/>
</dbReference>
<keyword evidence="3" id="KW-0808">Transferase</keyword>
<evidence type="ECO:0000256" key="3">
    <source>
        <dbReference type="ARBA" id="ARBA00022679"/>
    </source>
</evidence>
<feature type="binding site" evidence="11 14">
    <location>
        <position position="657"/>
    </location>
    <ligand>
        <name>ATP</name>
        <dbReference type="ChEBI" id="CHEBI:30616"/>
    </ligand>
</feature>
<dbReference type="InterPro" id="IPR036860">
    <property type="entry name" value="SH2_dom_sf"/>
</dbReference>
<evidence type="ECO:0000259" key="16">
    <source>
        <dbReference type="PROSITE" id="PS50001"/>
    </source>
</evidence>
<proteinExistence type="predicted"/>
<dbReference type="Gene3D" id="1.20.1270.60">
    <property type="entry name" value="Arfaptin homology (AH) domain/BAR domain"/>
    <property type="match status" value="1"/>
</dbReference>
<feature type="active site" description="Proton acceptor" evidence="10">
    <location>
        <position position="750"/>
    </location>
</feature>
<dbReference type="PROSITE" id="PS50011">
    <property type="entry name" value="PROTEIN_KINASE_DOM"/>
    <property type="match status" value="1"/>
</dbReference>
<accession>A0A0K2TR78</accession>
<dbReference type="InterPro" id="IPR031160">
    <property type="entry name" value="F_BAR_dom"/>
</dbReference>
<dbReference type="Pfam" id="PF00017">
    <property type="entry name" value="SH2"/>
    <property type="match status" value="1"/>
</dbReference>
<dbReference type="CDD" id="cd05041">
    <property type="entry name" value="PTKc_Fes_like"/>
    <property type="match status" value="1"/>
</dbReference>
<dbReference type="FunFam" id="1.10.510.10:FF:000212">
    <property type="entry name" value="Tyrosine-protein kinase"/>
    <property type="match status" value="1"/>
</dbReference>
<protein>
    <recommendedName>
        <fullName evidence="1">non-specific protein-tyrosine kinase</fullName>
        <ecNumber evidence="1">2.7.10.2</ecNumber>
    </recommendedName>
</protein>
<feature type="binding site" evidence="11">
    <location>
        <begin position="633"/>
        <end position="641"/>
    </location>
    <ligand>
        <name>ATP</name>
        <dbReference type="ChEBI" id="CHEBI:30616"/>
    </ligand>
</feature>
<dbReference type="PROSITE" id="PS51741">
    <property type="entry name" value="F_BAR"/>
    <property type="match status" value="1"/>
</dbReference>
<comment type="catalytic activity">
    <reaction evidence="9">
        <text>L-tyrosyl-[protein] + ATP = O-phospho-L-tyrosyl-[protein] + ADP + H(+)</text>
        <dbReference type="Rhea" id="RHEA:10596"/>
        <dbReference type="Rhea" id="RHEA-COMP:10136"/>
        <dbReference type="Rhea" id="RHEA-COMP:20101"/>
        <dbReference type="ChEBI" id="CHEBI:15378"/>
        <dbReference type="ChEBI" id="CHEBI:30616"/>
        <dbReference type="ChEBI" id="CHEBI:46858"/>
        <dbReference type="ChEBI" id="CHEBI:61978"/>
        <dbReference type="ChEBI" id="CHEBI:456216"/>
        <dbReference type="EC" id="2.7.10.2"/>
    </reaction>
</comment>
<evidence type="ECO:0000259" key="17">
    <source>
        <dbReference type="PROSITE" id="PS50011"/>
    </source>
</evidence>
<organism evidence="19">
    <name type="scientific">Lepeophtheirus salmonis</name>
    <name type="common">Salmon louse</name>
    <name type="synonym">Caligus salmonis</name>
    <dbReference type="NCBI Taxonomy" id="72036"/>
    <lineage>
        <taxon>Eukaryota</taxon>
        <taxon>Metazoa</taxon>
        <taxon>Ecdysozoa</taxon>
        <taxon>Arthropoda</taxon>
        <taxon>Crustacea</taxon>
        <taxon>Multicrustacea</taxon>
        <taxon>Hexanauplia</taxon>
        <taxon>Copepoda</taxon>
        <taxon>Siphonostomatoida</taxon>
        <taxon>Caligidae</taxon>
        <taxon>Lepeophtheirus</taxon>
    </lineage>
</organism>
<dbReference type="Pfam" id="PF07714">
    <property type="entry name" value="PK_Tyr_Ser-Thr"/>
    <property type="match status" value="1"/>
</dbReference>
<dbReference type="Gene3D" id="3.30.505.10">
    <property type="entry name" value="SH2 domain"/>
    <property type="match status" value="1"/>
</dbReference>
<dbReference type="GO" id="GO:0002009">
    <property type="term" value="P:morphogenesis of an epithelium"/>
    <property type="evidence" value="ECO:0007669"/>
    <property type="project" value="UniProtKB-ARBA"/>
</dbReference>
<evidence type="ECO:0000256" key="1">
    <source>
        <dbReference type="ARBA" id="ARBA00011903"/>
    </source>
</evidence>
<keyword evidence="12" id="KW-0727">SH2 domain</keyword>
<dbReference type="InterPro" id="IPR017441">
    <property type="entry name" value="Protein_kinase_ATP_BS"/>
</dbReference>